<dbReference type="CDD" id="cd04301">
    <property type="entry name" value="NAT_SF"/>
    <property type="match status" value="1"/>
</dbReference>
<proteinExistence type="predicted"/>
<dbReference type="AlphaFoldDB" id="A0A3A0W5B9"/>
<dbReference type="Pfam" id="PF00583">
    <property type="entry name" value="Acetyltransf_1"/>
    <property type="match status" value="1"/>
</dbReference>
<dbReference type="Proteomes" id="UP000265541">
    <property type="component" value="Unassembled WGS sequence"/>
</dbReference>
<dbReference type="GO" id="GO:0016747">
    <property type="term" value="F:acyltransferase activity, transferring groups other than amino-acyl groups"/>
    <property type="evidence" value="ECO:0007669"/>
    <property type="project" value="InterPro"/>
</dbReference>
<evidence type="ECO:0000313" key="4">
    <source>
        <dbReference type="EMBL" id="RIP37017.1"/>
    </source>
</evidence>
<reference evidence="4 5" key="1">
    <citation type="journal article" date="2016" name="Front. Microbiol.">
        <title>Comprehensive Phylogenetic Analysis of Bovine Non-aureus Staphylococci Species Based on Whole-Genome Sequencing.</title>
        <authorList>
            <person name="Naushad S."/>
            <person name="Barkema H.W."/>
            <person name="Luby C."/>
            <person name="Condas L.A."/>
            <person name="Nobrega D.B."/>
            <person name="Carson D.A."/>
            <person name="De Buck J."/>
        </authorList>
    </citation>
    <scope>NUCLEOTIDE SEQUENCE [LARGE SCALE GENOMIC DNA]</scope>
    <source>
        <strain evidence="4 5">SNUC 4781</strain>
    </source>
</reference>
<dbReference type="EMBL" id="QYJN01000001">
    <property type="protein sequence ID" value="RIP37017.1"/>
    <property type="molecule type" value="Genomic_DNA"/>
</dbReference>
<dbReference type="Gene3D" id="3.40.630.30">
    <property type="match status" value="1"/>
</dbReference>
<dbReference type="PANTHER" id="PTHR43800:SF1">
    <property type="entry name" value="PEPTIDYL-LYSINE N-ACETYLTRANSFERASE YJAB"/>
    <property type="match status" value="1"/>
</dbReference>
<organism evidence="4 5">
    <name type="scientific">Staphylococcus gallinarum</name>
    <dbReference type="NCBI Taxonomy" id="1293"/>
    <lineage>
        <taxon>Bacteria</taxon>
        <taxon>Bacillati</taxon>
        <taxon>Bacillota</taxon>
        <taxon>Bacilli</taxon>
        <taxon>Bacillales</taxon>
        <taxon>Staphylococcaceae</taxon>
        <taxon>Staphylococcus</taxon>
    </lineage>
</organism>
<dbReference type="OrthoDB" id="1821130at2"/>
<dbReference type="SUPFAM" id="SSF55729">
    <property type="entry name" value="Acyl-CoA N-acyltransferases (Nat)"/>
    <property type="match status" value="1"/>
</dbReference>
<dbReference type="PANTHER" id="PTHR43800">
    <property type="entry name" value="PEPTIDYL-LYSINE N-ACETYLTRANSFERASE YJAB"/>
    <property type="match status" value="1"/>
</dbReference>
<sequence>MSFIRRATTEDLEDIVELMYAAYQPIRDLGIHFESAHPTIEKVNNNIKQNICYVYEVDDKLIGTISLRMPWSYNPGPYYYPHIWWLATSPDYKGQGISKALLEYVEEQVIKQRLHASAVTLGTADNHPWLIEMYERRGYRKFGSTDLGKGHITQYLIKVLDESLFVGTEALKQQFTTITYKEDE</sequence>
<evidence type="ECO:0000259" key="3">
    <source>
        <dbReference type="PROSITE" id="PS51186"/>
    </source>
</evidence>
<protein>
    <submittedName>
        <fullName evidence="4">GNAT family N-acetyltransferase</fullName>
    </submittedName>
</protein>
<dbReference type="RefSeq" id="WP_119483832.1">
    <property type="nucleotide sequence ID" value="NZ_QYJN01000001.1"/>
</dbReference>
<gene>
    <name evidence="4" type="ORF">BUZ14_00285</name>
</gene>
<evidence type="ECO:0000256" key="1">
    <source>
        <dbReference type="ARBA" id="ARBA00022679"/>
    </source>
</evidence>
<dbReference type="InterPro" id="IPR000182">
    <property type="entry name" value="GNAT_dom"/>
</dbReference>
<dbReference type="PROSITE" id="PS51186">
    <property type="entry name" value="GNAT"/>
    <property type="match status" value="1"/>
</dbReference>
<keyword evidence="2" id="KW-0012">Acyltransferase</keyword>
<dbReference type="InterPro" id="IPR016181">
    <property type="entry name" value="Acyl_CoA_acyltransferase"/>
</dbReference>
<feature type="domain" description="N-acetyltransferase" evidence="3">
    <location>
        <begin position="2"/>
        <end position="161"/>
    </location>
</feature>
<keyword evidence="1 4" id="KW-0808">Transferase</keyword>
<accession>A0A3A0W5B9</accession>
<comment type="caution">
    <text evidence="4">The sequence shown here is derived from an EMBL/GenBank/DDBJ whole genome shotgun (WGS) entry which is preliminary data.</text>
</comment>
<name>A0A3A0W5B9_STAGA</name>
<evidence type="ECO:0000313" key="5">
    <source>
        <dbReference type="Proteomes" id="UP000265541"/>
    </source>
</evidence>
<evidence type="ECO:0000256" key="2">
    <source>
        <dbReference type="ARBA" id="ARBA00023315"/>
    </source>
</evidence>